<gene>
    <name evidence="9" type="ORF">CYFA0S_23e00188g</name>
</gene>
<feature type="compositionally biased region" description="Polar residues" evidence="8">
    <location>
        <begin position="482"/>
        <end position="493"/>
    </location>
</feature>
<dbReference type="GO" id="GO:0017183">
    <property type="term" value="P:protein histidyl modification to diphthamide"/>
    <property type="evidence" value="ECO:0007669"/>
    <property type="project" value="UniProtKB-UniPathway"/>
</dbReference>
<dbReference type="GO" id="GO:0090560">
    <property type="term" value="F:2-(3-amino-3-carboxypropyl)histidine synthase activity"/>
    <property type="evidence" value="ECO:0007669"/>
    <property type="project" value="InterPro"/>
</dbReference>
<evidence type="ECO:0000256" key="7">
    <source>
        <dbReference type="RuleBase" id="RU364133"/>
    </source>
</evidence>
<dbReference type="Pfam" id="PF01866">
    <property type="entry name" value="Diphthamide_syn"/>
    <property type="match status" value="1"/>
</dbReference>
<evidence type="ECO:0000256" key="4">
    <source>
        <dbReference type="ARBA" id="ARBA00022723"/>
    </source>
</evidence>
<reference evidence="9" key="1">
    <citation type="journal article" date="2014" name="Genome Announc.">
        <title>Genome sequence of the yeast Cyberlindnera fabianii (Hansenula fabianii).</title>
        <authorList>
            <person name="Freel K.C."/>
            <person name="Sarilar V."/>
            <person name="Neuveglise C."/>
            <person name="Devillers H."/>
            <person name="Friedrich A."/>
            <person name="Schacherer J."/>
        </authorList>
    </citation>
    <scope>NUCLEOTIDE SEQUENCE</scope>
    <source>
        <strain evidence="9">YJS4271</strain>
    </source>
</reference>
<evidence type="ECO:0000256" key="3">
    <source>
        <dbReference type="ARBA" id="ARBA00006179"/>
    </source>
</evidence>
<dbReference type="NCBIfam" id="TIGR00322">
    <property type="entry name" value="diphth2_R"/>
    <property type="match status" value="1"/>
</dbReference>
<evidence type="ECO:0000256" key="6">
    <source>
        <dbReference type="ARBA" id="ARBA00023014"/>
    </source>
</evidence>
<keyword evidence="4 7" id="KW-0479">Metal-binding</keyword>
<dbReference type="GO" id="GO:0005737">
    <property type="term" value="C:cytoplasm"/>
    <property type="evidence" value="ECO:0007669"/>
    <property type="project" value="UniProtKB-SubCell"/>
</dbReference>
<proteinExistence type="inferred from homology"/>
<comment type="cofactor">
    <cofactor evidence="1">
        <name>[4Fe-4S] cluster</name>
        <dbReference type="ChEBI" id="CHEBI:49883"/>
    </cofactor>
</comment>
<sequence>MSEAVAPSLSTYQDEQTFSFQKHGAKTHQRPYLGPGWDEPSLLHDKIREYYSIDELIDFLKQDNDNGMKKYKKITLQFPDALVADSAIIVQQLQEGLKVAHVHDHHDHHEETEINFTEKLKKDKKDKKDHCTKSCSNCKCSDPLDTKQQNDTLPQEVWILADTAYSACCIDEVAAEHVGAEIVIHFGDACLNAIQKLDAVYVFGKPYLDIDTTVQKFKETYSDKEAKVVIMADTPHTHYMYPIYKQLKEDGYTNVAFADIDLERANTATIIGFKTCDAISKGTRFSNRLLKGINSEEFDIETDLMDYDLFHITQPQPPHLLFLTTKFSTLTIYDPSSNTTSQGPFPSLMKRYRYMQMARTSGTVGILVNTLSLRNTTEMIKTVSRKIREADKKSYMFVVGKPNVAKLANFESIEVWCILGCGQGGIILDQTNEFYKPIITPYELEMALSPQVTWTGKWVTEFERLIADDNDNDNNESDEQETTASSDVPQSPTLEGEDEAPEFNPVTGKFVSTSRPLRNIQHLEIDSTSASANEDGQLVKAFSQAVAIKGTVSTSAVYLQNREWTGLGSDFAGQEDVDEEGALVEEGRGGIARGYDYDMSNRKE</sequence>
<feature type="region of interest" description="Disordered" evidence="8">
    <location>
        <begin position="468"/>
        <end position="511"/>
    </location>
</feature>
<dbReference type="EMBL" id="LK052908">
    <property type="protein sequence ID" value="CDR46359.1"/>
    <property type="molecule type" value="Genomic_DNA"/>
</dbReference>
<dbReference type="UniPathway" id="UPA00559"/>
<keyword evidence="5 7" id="KW-0408">Iron</keyword>
<comment type="subcellular location">
    <subcellularLocation>
        <location evidence="7">Cytoplasm</location>
    </subcellularLocation>
</comment>
<dbReference type="AlphaFoldDB" id="A0A061BAH2"/>
<evidence type="ECO:0000256" key="8">
    <source>
        <dbReference type="SAM" id="MobiDB-lite"/>
    </source>
</evidence>
<dbReference type="InterPro" id="IPR042263">
    <property type="entry name" value="DPH1/DPH2_1"/>
</dbReference>
<dbReference type="InterPro" id="IPR042265">
    <property type="entry name" value="DPH1/DPH2_3"/>
</dbReference>
<protein>
    <recommendedName>
        <fullName evidence="7">2-(3-amino-3-carboxypropyl)histidine synthase subunit 2</fullName>
    </recommendedName>
</protein>
<dbReference type="InterPro" id="IPR016435">
    <property type="entry name" value="DPH1/DPH2"/>
</dbReference>
<dbReference type="SFLD" id="SFLDF00408">
    <property type="entry name" value="Diphthamide_biosynthesis_famil"/>
    <property type="match status" value="1"/>
</dbReference>
<dbReference type="PANTHER" id="PTHR10762">
    <property type="entry name" value="DIPHTHAMIDE BIOSYNTHESIS PROTEIN"/>
    <property type="match status" value="1"/>
</dbReference>
<dbReference type="PhylomeDB" id="A0A061BAH2"/>
<dbReference type="GO" id="GO:0046872">
    <property type="term" value="F:metal ion binding"/>
    <property type="evidence" value="ECO:0007669"/>
    <property type="project" value="UniProtKB-KW"/>
</dbReference>
<dbReference type="InterPro" id="IPR010014">
    <property type="entry name" value="DHP2"/>
</dbReference>
<comment type="function">
    <text evidence="7">Required for the first step of diphthamide biosynthesis, a post-translational modification of histidine which occurs in elongation factor 2. DPH1 and DPH2 transfer a 3-amino-3-carboxypropyl (ACP) group from S-adenosyl-L-methionine (SAM) to a histidine residue, the reaction is assisted by a reduction system comprising DPH3 and a NADH-dependent reductase. Facilitates the reduction of the catalytic iron-sulfur cluster found in the DPH1 subunit.</text>
</comment>
<dbReference type="GO" id="GO:0051536">
    <property type="term" value="F:iron-sulfur cluster binding"/>
    <property type="evidence" value="ECO:0007669"/>
    <property type="project" value="UniProtKB-KW"/>
</dbReference>
<dbReference type="Gene3D" id="3.40.50.11840">
    <property type="entry name" value="Diphthamide synthesis DPH1/DPH2 domain 1"/>
    <property type="match status" value="1"/>
</dbReference>
<dbReference type="Gene3D" id="3.40.50.11860">
    <property type="entry name" value="Diphthamide synthesis DPH1/DPH2 domain 3"/>
    <property type="match status" value="1"/>
</dbReference>
<feature type="compositionally biased region" description="Acidic residues" evidence="8">
    <location>
        <begin position="468"/>
        <end position="481"/>
    </location>
</feature>
<dbReference type="FunFam" id="3.40.50.11860:FF:000001">
    <property type="entry name" value="2-(3-amino-3-carboxypropyl)histidine synthase subunit 2"/>
    <property type="match status" value="1"/>
</dbReference>
<evidence type="ECO:0000256" key="2">
    <source>
        <dbReference type="ARBA" id="ARBA00005156"/>
    </source>
</evidence>
<name>A0A061BAH2_CYBFA</name>
<dbReference type="OrthoDB" id="449241at2759"/>
<dbReference type="SFLD" id="SFLDS00032">
    <property type="entry name" value="Radical_SAM_3-amino-3-carboxyp"/>
    <property type="match status" value="1"/>
</dbReference>
<dbReference type="SFLD" id="SFLDG01121">
    <property type="entry name" value="Diphthamide_biosynthesis"/>
    <property type="match status" value="1"/>
</dbReference>
<comment type="pathway">
    <text evidence="2 7">Protein modification; peptidyl-diphthamide biosynthesis.</text>
</comment>
<organism evidence="9">
    <name type="scientific">Cyberlindnera fabianii</name>
    <name type="common">Yeast</name>
    <name type="synonym">Hansenula fabianii</name>
    <dbReference type="NCBI Taxonomy" id="36022"/>
    <lineage>
        <taxon>Eukaryota</taxon>
        <taxon>Fungi</taxon>
        <taxon>Dikarya</taxon>
        <taxon>Ascomycota</taxon>
        <taxon>Saccharomycotina</taxon>
        <taxon>Saccharomycetes</taxon>
        <taxon>Phaffomycetales</taxon>
        <taxon>Phaffomycetaceae</taxon>
        <taxon>Cyberlindnera</taxon>
    </lineage>
</organism>
<dbReference type="NCBIfam" id="TIGR00272">
    <property type="entry name" value="DPH2"/>
    <property type="match status" value="1"/>
</dbReference>
<dbReference type="PANTHER" id="PTHR10762:SF2">
    <property type="entry name" value="2-(3-AMINO-3-CARBOXYPROPYL)HISTIDINE SYNTHASE SUBUNIT 2"/>
    <property type="match status" value="1"/>
</dbReference>
<evidence type="ECO:0000256" key="1">
    <source>
        <dbReference type="ARBA" id="ARBA00001966"/>
    </source>
</evidence>
<comment type="similarity">
    <text evidence="3 7">Belongs to the DPH1/DPH2 family. DPH2 subfamily.</text>
</comment>
<evidence type="ECO:0000256" key="5">
    <source>
        <dbReference type="ARBA" id="ARBA00023004"/>
    </source>
</evidence>
<keyword evidence="7" id="KW-0963">Cytoplasm</keyword>
<accession>A0A061BAH2</accession>
<dbReference type="VEuPathDB" id="FungiDB:BON22_4317"/>
<evidence type="ECO:0000313" key="9">
    <source>
        <dbReference type="EMBL" id="CDR46359.1"/>
    </source>
</evidence>
<keyword evidence="6 7" id="KW-0411">Iron-sulfur</keyword>